<reference evidence="1 2" key="1">
    <citation type="submission" date="2018-06" db="EMBL/GenBank/DDBJ databases">
        <title>Comparative genomics reveals the genomic features of Rhizophagus irregularis, R. cerebriforme, R. diaphanum and Gigaspora rosea, and their symbiotic lifestyle signature.</title>
        <authorList>
            <person name="Morin E."/>
            <person name="San Clemente H."/>
            <person name="Chen E.C.H."/>
            <person name="De La Providencia I."/>
            <person name="Hainaut M."/>
            <person name="Kuo A."/>
            <person name="Kohler A."/>
            <person name="Murat C."/>
            <person name="Tang N."/>
            <person name="Roy S."/>
            <person name="Loubradou J."/>
            <person name="Henrissat B."/>
            <person name="Grigoriev I.V."/>
            <person name="Corradi N."/>
            <person name="Roux C."/>
            <person name="Martin F.M."/>
        </authorList>
    </citation>
    <scope>NUCLEOTIDE SEQUENCE [LARGE SCALE GENOMIC DNA]</scope>
    <source>
        <strain evidence="1 2">DAOM 227022</strain>
    </source>
</reference>
<evidence type="ECO:0000313" key="2">
    <source>
        <dbReference type="Proteomes" id="UP000265703"/>
    </source>
</evidence>
<protein>
    <submittedName>
        <fullName evidence="1">Uncharacterized protein</fullName>
    </submittedName>
</protein>
<dbReference type="AlphaFoldDB" id="A0A397T7Q3"/>
<name>A0A397T7Q3_9GLOM</name>
<organism evidence="1 2">
    <name type="scientific">Glomus cerebriforme</name>
    <dbReference type="NCBI Taxonomy" id="658196"/>
    <lineage>
        <taxon>Eukaryota</taxon>
        <taxon>Fungi</taxon>
        <taxon>Fungi incertae sedis</taxon>
        <taxon>Mucoromycota</taxon>
        <taxon>Glomeromycotina</taxon>
        <taxon>Glomeromycetes</taxon>
        <taxon>Glomerales</taxon>
        <taxon>Glomeraceae</taxon>
        <taxon>Glomus</taxon>
    </lineage>
</organism>
<sequence>MGRKVVEVVRTKFKDYSEQKKAKRKIISQSQDIPQKEEKILEELLVYKEDLPDSAVDEVLRKLSNNWNKTKVKQHEDIVRLKLVLIIINNIF</sequence>
<keyword evidence="2" id="KW-1185">Reference proteome</keyword>
<dbReference type="OrthoDB" id="2407909at2759"/>
<accession>A0A397T7Q3</accession>
<gene>
    <name evidence="1" type="ORF">C1645_818317</name>
</gene>
<dbReference type="Proteomes" id="UP000265703">
    <property type="component" value="Unassembled WGS sequence"/>
</dbReference>
<evidence type="ECO:0000313" key="1">
    <source>
        <dbReference type="EMBL" id="RIA94233.1"/>
    </source>
</evidence>
<dbReference type="EMBL" id="QKYT01000086">
    <property type="protein sequence ID" value="RIA94233.1"/>
    <property type="molecule type" value="Genomic_DNA"/>
</dbReference>
<comment type="caution">
    <text evidence="1">The sequence shown here is derived from an EMBL/GenBank/DDBJ whole genome shotgun (WGS) entry which is preliminary data.</text>
</comment>
<proteinExistence type="predicted"/>